<feature type="transmembrane region" description="Helical" evidence="4">
    <location>
        <begin position="462"/>
        <end position="487"/>
    </location>
</feature>
<feature type="transmembrane region" description="Helical" evidence="4">
    <location>
        <begin position="429"/>
        <end position="450"/>
    </location>
</feature>
<dbReference type="GO" id="GO:0016020">
    <property type="term" value="C:membrane"/>
    <property type="evidence" value="ECO:0007669"/>
    <property type="project" value="InterPro"/>
</dbReference>
<dbReference type="PANTHER" id="PTHR22550">
    <property type="entry name" value="SPORE GERMINATION PROTEIN"/>
    <property type="match status" value="1"/>
</dbReference>
<keyword evidence="4" id="KW-1133">Transmembrane helix</keyword>
<evidence type="ECO:0000256" key="4">
    <source>
        <dbReference type="SAM" id="Phobius"/>
    </source>
</evidence>
<feature type="transmembrane region" description="Helical" evidence="4">
    <location>
        <begin position="340"/>
        <end position="359"/>
    </location>
</feature>
<organism evidence="5 6">
    <name type="scientific">Paenibacillus herberti</name>
    <dbReference type="NCBI Taxonomy" id="1619309"/>
    <lineage>
        <taxon>Bacteria</taxon>
        <taxon>Bacillati</taxon>
        <taxon>Bacillota</taxon>
        <taxon>Bacilli</taxon>
        <taxon>Bacillales</taxon>
        <taxon>Paenibacillaceae</taxon>
        <taxon>Paenibacillus</taxon>
    </lineage>
</organism>
<dbReference type="AlphaFoldDB" id="A0A229NVK7"/>
<dbReference type="InterPro" id="IPR004995">
    <property type="entry name" value="Spore_Ger"/>
</dbReference>
<reference evidence="5 6" key="1">
    <citation type="submission" date="2017-07" db="EMBL/GenBank/DDBJ databases">
        <title>Paenibacillus herberti R33 genome sequencing and assembly.</title>
        <authorList>
            <person name="Su W."/>
        </authorList>
    </citation>
    <scope>NUCLEOTIDE SEQUENCE [LARGE SCALE GENOMIC DNA]</scope>
    <source>
        <strain evidence="5 6">R33</strain>
    </source>
</reference>
<evidence type="ECO:0000256" key="3">
    <source>
        <dbReference type="SAM" id="MobiDB-lite"/>
    </source>
</evidence>
<comment type="caution">
    <text evidence="5">The sequence shown here is derived from an EMBL/GenBank/DDBJ whole genome shotgun (WGS) entry which is preliminary data.</text>
</comment>
<proteinExistence type="inferred from homology"/>
<keyword evidence="6" id="KW-1185">Reference proteome</keyword>
<evidence type="ECO:0000256" key="1">
    <source>
        <dbReference type="ARBA" id="ARBA00005278"/>
    </source>
</evidence>
<dbReference type="Pfam" id="PF03323">
    <property type="entry name" value="GerA"/>
    <property type="match status" value="1"/>
</dbReference>
<feature type="compositionally biased region" description="Low complexity" evidence="3">
    <location>
        <begin position="9"/>
        <end position="24"/>
    </location>
</feature>
<dbReference type="InterPro" id="IPR050768">
    <property type="entry name" value="UPF0353/GerABKA_families"/>
</dbReference>
<keyword evidence="4" id="KW-0812">Transmembrane</keyword>
<comment type="similarity">
    <text evidence="1">Belongs to the GerABKA family.</text>
</comment>
<protein>
    <submittedName>
        <fullName evidence="5">Spore germination protein</fullName>
    </submittedName>
</protein>
<accession>A0A229NVK7</accession>
<name>A0A229NVK7_9BACL</name>
<gene>
    <name evidence="5" type="ORF">CGZ75_13180</name>
</gene>
<feature type="region of interest" description="Disordered" evidence="3">
    <location>
        <begin position="1"/>
        <end position="35"/>
    </location>
</feature>
<dbReference type="GO" id="GO:0009847">
    <property type="term" value="P:spore germination"/>
    <property type="evidence" value="ECO:0007669"/>
    <property type="project" value="InterPro"/>
</dbReference>
<dbReference type="Proteomes" id="UP000215145">
    <property type="component" value="Unassembled WGS sequence"/>
</dbReference>
<evidence type="ECO:0000313" key="6">
    <source>
        <dbReference type="Proteomes" id="UP000215145"/>
    </source>
</evidence>
<sequence length="535" mass="58692">MNSNIPTNSDHSSAAIAAASGSTARSEHSSHEPLPSLEQLKEWFARSDDVSLVEIKSEATMDNPSPHADKNESADGHFSHQVLVFCGSMTDSKLLHEVILPQSRSGLSAQPTFKMAESSTSTVGAWQELRLPRPLVNRPQMTWHQYMVRLIFEGNAVLIHDDQNKAWSISSGAVPGRDPSEAATEVSVRGPKDGFVEQMQVNSALIRYRLRSPGLCCEEYSIGSHSATKVALMYDGDIADPQLVNRIRDRLLKIDAEDILSTRHLEDLLANKPWSLLPRSTYTGRPDFAVQCLNSGRVVILLDGSPTAIIAPVNLFLLMKSAEDAQQSYIFVNFSRMLRYISLVISCFLPGLYVALSVFHVDQIPFSLLATILNSRRGLPLNMEQEMFLVLLLIEIFREAGARLPGSIGQTLTVVGGLVIGDAAVRAGLISPTMIVISAMTFVAGSTLVNQSLIGAVTLVRFYTFFVCSQLGIFGFMLAVISVLVYVTRIESFGVPYLAPLAPLQIKDIPSGLFIETFRKTPKKPKALHPQEPLK</sequence>
<dbReference type="OrthoDB" id="1726708at2"/>
<feature type="transmembrane region" description="Helical" evidence="4">
    <location>
        <begin position="298"/>
        <end position="319"/>
    </location>
</feature>
<dbReference type="RefSeq" id="WP_089524780.1">
    <property type="nucleotide sequence ID" value="NZ_NMUQ01000002.1"/>
</dbReference>
<evidence type="ECO:0000313" key="5">
    <source>
        <dbReference type="EMBL" id="OXM13956.1"/>
    </source>
</evidence>
<evidence type="ECO:0000256" key="2">
    <source>
        <dbReference type="ARBA" id="ARBA00023136"/>
    </source>
</evidence>
<dbReference type="PANTHER" id="PTHR22550:SF5">
    <property type="entry name" value="LEUCINE ZIPPER PROTEIN 4"/>
    <property type="match status" value="1"/>
</dbReference>
<keyword evidence="2 4" id="KW-0472">Membrane</keyword>
<dbReference type="EMBL" id="NMUQ01000002">
    <property type="protein sequence ID" value="OXM13956.1"/>
    <property type="molecule type" value="Genomic_DNA"/>
</dbReference>
<dbReference type="PIRSF" id="PIRSF005690">
    <property type="entry name" value="GerBA"/>
    <property type="match status" value="1"/>
</dbReference>